<keyword evidence="3 8" id="KW-0808">Transferase</keyword>
<evidence type="ECO:0000256" key="3">
    <source>
        <dbReference type="ARBA" id="ARBA00022679"/>
    </source>
</evidence>
<comment type="similarity">
    <text evidence="8">Belongs to the CN hydrolase family. Apolipoprotein N-acyltransferase subfamily.</text>
</comment>
<dbReference type="PROSITE" id="PS50263">
    <property type="entry name" value="CN_HYDROLASE"/>
    <property type="match status" value="1"/>
</dbReference>
<dbReference type="GO" id="GO:0042158">
    <property type="term" value="P:lipoprotein biosynthetic process"/>
    <property type="evidence" value="ECO:0007669"/>
    <property type="project" value="UniProtKB-UniRule"/>
</dbReference>
<reference evidence="11" key="1">
    <citation type="submission" date="2016-10" db="EMBL/GenBank/DDBJ databases">
        <authorList>
            <person name="Varghese N."/>
            <person name="Submissions S."/>
        </authorList>
    </citation>
    <scope>NUCLEOTIDE SEQUENCE [LARGE SCALE GENOMIC DNA]</scope>
    <source>
        <strain evidence="11">DSM 46732</strain>
    </source>
</reference>
<comment type="catalytic activity">
    <reaction evidence="8">
        <text>N-terminal S-1,2-diacyl-sn-glyceryl-L-cysteinyl-[lipoprotein] + a glycerophospholipid = N-acyl-S-1,2-diacyl-sn-glyceryl-L-cysteinyl-[lipoprotein] + a 2-acyl-sn-glycero-3-phospholipid + H(+)</text>
        <dbReference type="Rhea" id="RHEA:48228"/>
        <dbReference type="Rhea" id="RHEA-COMP:14681"/>
        <dbReference type="Rhea" id="RHEA-COMP:14684"/>
        <dbReference type="ChEBI" id="CHEBI:15378"/>
        <dbReference type="ChEBI" id="CHEBI:136912"/>
        <dbReference type="ChEBI" id="CHEBI:140656"/>
        <dbReference type="ChEBI" id="CHEBI:140657"/>
        <dbReference type="ChEBI" id="CHEBI:140660"/>
        <dbReference type="EC" id="2.3.1.269"/>
    </reaction>
</comment>
<evidence type="ECO:0000256" key="2">
    <source>
        <dbReference type="ARBA" id="ARBA00022475"/>
    </source>
</evidence>
<dbReference type="SUPFAM" id="SSF56317">
    <property type="entry name" value="Carbon-nitrogen hydrolase"/>
    <property type="match status" value="1"/>
</dbReference>
<dbReference type="InterPro" id="IPR003010">
    <property type="entry name" value="C-N_Hydrolase"/>
</dbReference>
<dbReference type="InterPro" id="IPR045378">
    <property type="entry name" value="LNT_N"/>
</dbReference>
<evidence type="ECO:0000256" key="1">
    <source>
        <dbReference type="ARBA" id="ARBA00004651"/>
    </source>
</evidence>
<evidence type="ECO:0000256" key="6">
    <source>
        <dbReference type="ARBA" id="ARBA00023136"/>
    </source>
</evidence>
<organism evidence="10 11">
    <name type="scientific">Actinopolyspora xinjiangensis</name>
    <dbReference type="NCBI Taxonomy" id="405564"/>
    <lineage>
        <taxon>Bacteria</taxon>
        <taxon>Bacillati</taxon>
        <taxon>Actinomycetota</taxon>
        <taxon>Actinomycetes</taxon>
        <taxon>Actinopolysporales</taxon>
        <taxon>Actinopolysporaceae</taxon>
        <taxon>Actinopolyspora</taxon>
    </lineage>
</organism>
<dbReference type="Proteomes" id="UP000199497">
    <property type="component" value="Unassembled WGS sequence"/>
</dbReference>
<dbReference type="PANTHER" id="PTHR38686">
    <property type="entry name" value="APOLIPOPROTEIN N-ACYLTRANSFERASE"/>
    <property type="match status" value="1"/>
</dbReference>
<evidence type="ECO:0000313" key="10">
    <source>
        <dbReference type="EMBL" id="SDP90747.1"/>
    </source>
</evidence>
<dbReference type="CDD" id="cd07571">
    <property type="entry name" value="ALP_N-acyl_transferase"/>
    <property type="match status" value="1"/>
</dbReference>
<dbReference type="AlphaFoldDB" id="A0A1H0WJD1"/>
<dbReference type="EC" id="2.3.1.269" evidence="8"/>
<feature type="domain" description="CN hydrolase" evidence="9">
    <location>
        <begin position="261"/>
        <end position="511"/>
    </location>
</feature>
<keyword evidence="7 8" id="KW-0012">Acyltransferase</keyword>
<dbReference type="NCBIfam" id="TIGR00546">
    <property type="entry name" value="lnt"/>
    <property type="match status" value="1"/>
</dbReference>
<gene>
    <name evidence="8" type="primary">lnt</name>
    <name evidence="10" type="ORF">SAMN04487905_112173</name>
</gene>
<feature type="transmembrane region" description="Helical" evidence="8">
    <location>
        <begin position="35"/>
        <end position="52"/>
    </location>
</feature>
<dbReference type="Pfam" id="PF20154">
    <property type="entry name" value="LNT_N"/>
    <property type="match status" value="1"/>
</dbReference>
<evidence type="ECO:0000259" key="9">
    <source>
        <dbReference type="PROSITE" id="PS50263"/>
    </source>
</evidence>
<dbReference type="HAMAP" id="MF_01148">
    <property type="entry name" value="Lnt"/>
    <property type="match status" value="1"/>
</dbReference>
<keyword evidence="2 8" id="KW-1003">Cell membrane</keyword>
<feature type="transmembrane region" description="Helical" evidence="8">
    <location>
        <begin position="81"/>
        <end position="101"/>
    </location>
</feature>
<protein>
    <recommendedName>
        <fullName evidence="8">Apolipoprotein N-acyltransferase</fullName>
        <shortName evidence="8">ALP N-acyltransferase</shortName>
        <ecNumber evidence="8">2.3.1.269</ecNumber>
    </recommendedName>
</protein>
<keyword evidence="10" id="KW-0449">Lipoprotein</keyword>
<accession>A0A1H0WJD1</accession>
<feature type="transmembrane region" description="Helical" evidence="8">
    <location>
        <begin position="524"/>
        <end position="542"/>
    </location>
</feature>
<sequence length="554" mass="59226">MVKVDRLVIPRVSPGDGQRSGPASGRGVGRARRTLLARLALVVSAGLVLYWSGPPRDLWWLAPLAVAGFVLAVRRIRARAGFGYGLLFGLAYTLPLLGWLLDFLGAQFGPWPWLGVCLVESLFFGLAGAGAARVSRLPGAPLWQAAVFLTAEVLRSSLPFGGFPWGRLAFTQTGGVLLPLASLGGTALVGLGAALVGAGLAETLVRLPWFRRDVAARSGRERRSTGRGRLFVVPLCAVLVPVLGGLAVLPTVGATASSDTATVAAVQGSAPNVGLDLLYRDRQLRLNHIRAARRLADDVAAGRVRRPDFVLLPEQVGSWGPERRDPALRRIAERIGSPVIVGGLAYGPDGRLSNRIVRWGPETGASGEYVKQHLVPFAEKIPLRSVAGAVSPFVRRFQQDMVAGDEPGLLRAGSVRLGVGICYDVAYDDVFRQAARAGANLFALPTNNAWYGHSEMSHQQLAMARLRAVEHGRSMVVAATTGVSAVVRPDGSVKRRTEQFTAETVVSEVPLRSSNTVATFLGRYVTWLVSALGVGAVLTTSLRRYRDRAVEPVR</sequence>
<feature type="transmembrane region" description="Helical" evidence="8">
    <location>
        <begin position="186"/>
        <end position="209"/>
    </location>
</feature>
<dbReference type="GO" id="GO:0005886">
    <property type="term" value="C:plasma membrane"/>
    <property type="evidence" value="ECO:0007669"/>
    <property type="project" value="UniProtKB-SubCell"/>
</dbReference>
<dbReference type="Gene3D" id="3.60.110.10">
    <property type="entry name" value="Carbon-nitrogen hydrolase"/>
    <property type="match status" value="1"/>
</dbReference>
<evidence type="ECO:0000256" key="5">
    <source>
        <dbReference type="ARBA" id="ARBA00022989"/>
    </source>
</evidence>
<comment type="subcellular location">
    <subcellularLocation>
        <location evidence="1 8">Cell membrane</location>
        <topology evidence="1 8">Multi-pass membrane protein</topology>
    </subcellularLocation>
</comment>
<keyword evidence="4 8" id="KW-0812">Transmembrane</keyword>
<dbReference type="InterPro" id="IPR004563">
    <property type="entry name" value="Apolipo_AcylTrfase"/>
</dbReference>
<keyword evidence="11" id="KW-1185">Reference proteome</keyword>
<dbReference type="EMBL" id="FNJR01000012">
    <property type="protein sequence ID" value="SDP90747.1"/>
    <property type="molecule type" value="Genomic_DNA"/>
</dbReference>
<keyword evidence="5 8" id="KW-1133">Transmembrane helix</keyword>
<evidence type="ECO:0000256" key="4">
    <source>
        <dbReference type="ARBA" id="ARBA00022692"/>
    </source>
</evidence>
<comment type="pathway">
    <text evidence="8">Protein modification; lipoprotein biosynthesis (N-acyl transfer).</text>
</comment>
<dbReference type="GO" id="GO:0016410">
    <property type="term" value="F:N-acyltransferase activity"/>
    <property type="evidence" value="ECO:0007669"/>
    <property type="project" value="UniProtKB-UniRule"/>
</dbReference>
<dbReference type="InterPro" id="IPR036526">
    <property type="entry name" value="C-N_Hydrolase_sf"/>
</dbReference>
<dbReference type="Pfam" id="PF00795">
    <property type="entry name" value="CN_hydrolase"/>
    <property type="match status" value="1"/>
</dbReference>
<dbReference type="PANTHER" id="PTHR38686:SF1">
    <property type="entry name" value="APOLIPOPROTEIN N-ACYLTRANSFERASE"/>
    <property type="match status" value="1"/>
</dbReference>
<dbReference type="UniPathway" id="UPA00666"/>
<name>A0A1H0WJD1_9ACTN</name>
<evidence type="ECO:0000256" key="8">
    <source>
        <dbReference type="HAMAP-Rule" id="MF_01148"/>
    </source>
</evidence>
<feature type="transmembrane region" description="Helical" evidence="8">
    <location>
        <begin position="230"/>
        <end position="249"/>
    </location>
</feature>
<feature type="transmembrane region" description="Helical" evidence="8">
    <location>
        <begin position="58"/>
        <end position="74"/>
    </location>
</feature>
<comment type="function">
    <text evidence="8">Catalyzes the phospholipid dependent N-acylation of the N-terminal cysteine of apolipoprotein, the last step in lipoprotein maturation.</text>
</comment>
<dbReference type="STRING" id="405564.SAMN04487905_112173"/>
<evidence type="ECO:0000256" key="7">
    <source>
        <dbReference type="ARBA" id="ARBA00023315"/>
    </source>
</evidence>
<proteinExistence type="inferred from homology"/>
<feature type="transmembrane region" description="Helical" evidence="8">
    <location>
        <begin position="113"/>
        <end position="134"/>
    </location>
</feature>
<evidence type="ECO:0000313" key="11">
    <source>
        <dbReference type="Proteomes" id="UP000199497"/>
    </source>
</evidence>
<feature type="transmembrane region" description="Helical" evidence="8">
    <location>
        <begin position="146"/>
        <end position="166"/>
    </location>
</feature>
<keyword evidence="6 8" id="KW-0472">Membrane</keyword>